<keyword evidence="3" id="KW-0106">Calcium</keyword>
<dbReference type="OrthoDB" id="733404at2"/>
<dbReference type="InterPro" id="IPR011049">
    <property type="entry name" value="Serralysin-like_metalloprot_C"/>
</dbReference>
<feature type="domain" description="Calx-beta" evidence="6">
    <location>
        <begin position="465"/>
        <end position="569"/>
    </location>
</feature>
<feature type="domain" description="Calx-beta" evidence="6">
    <location>
        <begin position="824"/>
        <end position="927"/>
    </location>
</feature>
<evidence type="ECO:0000256" key="3">
    <source>
        <dbReference type="ARBA" id="ARBA00022837"/>
    </source>
</evidence>
<feature type="compositionally biased region" description="Gly residues" evidence="5">
    <location>
        <begin position="1108"/>
        <end position="1120"/>
    </location>
</feature>
<feature type="domain" description="Calx-beta" evidence="6">
    <location>
        <begin position="716"/>
        <end position="807"/>
    </location>
</feature>
<keyword evidence="8" id="KW-1185">Reference proteome</keyword>
<feature type="compositionally biased region" description="Gly residues" evidence="5">
    <location>
        <begin position="1180"/>
        <end position="1226"/>
    </location>
</feature>
<dbReference type="EMBL" id="FOMS01000022">
    <property type="protein sequence ID" value="SFE91182.1"/>
    <property type="molecule type" value="Genomic_DNA"/>
</dbReference>
<feature type="domain" description="Calx-beta" evidence="6">
    <location>
        <begin position="111"/>
        <end position="213"/>
    </location>
</feature>
<reference evidence="7 8" key="1">
    <citation type="submission" date="2016-10" db="EMBL/GenBank/DDBJ databases">
        <authorList>
            <person name="Varghese N."/>
            <person name="Submissions S."/>
        </authorList>
    </citation>
    <scope>NUCLEOTIDE SEQUENCE [LARGE SCALE GENOMIC DNA]</scope>
    <source>
        <strain evidence="8">YIM D21,KCTC 23444,ACCC 10710</strain>
    </source>
</reference>
<dbReference type="PROSITE" id="PS00330">
    <property type="entry name" value="HEMOLYSIN_CALCIUM"/>
    <property type="match status" value="1"/>
</dbReference>
<evidence type="ECO:0000256" key="4">
    <source>
        <dbReference type="ARBA" id="ARBA00023065"/>
    </source>
</evidence>
<organism evidence="7 8">
    <name type="scientific">Roseivivax sediminis</name>
    <dbReference type="NCBI Taxonomy" id="936889"/>
    <lineage>
        <taxon>Bacteria</taxon>
        <taxon>Pseudomonadati</taxon>
        <taxon>Pseudomonadota</taxon>
        <taxon>Alphaproteobacteria</taxon>
        <taxon>Rhodobacterales</taxon>
        <taxon>Roseobacteraceae</taxon>
        <taxon>Roseivivax</taxon>
    </lineage>
</organism>
<keyword evidence="1" id="KW-0732">Signal</keyword>
<dbReference type="PRINTS" id="PR00313">
    <property type="entry name" value="CABNDNGRPT"/>
</dbReference>
<evidence type="ECO:0000256" key="2">
    <source>
        <dbReference type="ARBA" id="ARBA00022737"/>
    </source>
</evidence>
<feature type="domain" description="Calx-beta" evidence="6">
    <location>
        <begin position="227"/>
        <end position="332"/>
    </location>
</feature>
<dbReference type="InterPro" id="IPR018511">
    <property type="entry name" value="Hemolysin-typ_Ca-bd_CS"/>
</dbReference>
<dbReference type="Pfam" id="PF03160">
    <property type="entry name" value="Calx-beta"/>
    <property type="match status" value="8"/>
</dbReference>
<keyword evidence="4" id="KW-0406">Ion transport</keyword>
<dbReference type="GO" id="GO:0005509">
    <property type="term" value="F:calcium ion binding"/>
    <property type="evidence" value="ECO:0007669"/>
    <property type="project" value="InterPro"/>
</dbReference>
<keyword evidence="4" id="KW-0813">Transport</keyword>
<dbReference type="Pfam" id="PF00353">
    <property type="entry name" value="HemolysinCabind"/>
    <property type="match status" value="6"/>
</dbReference>
<feature type="region of interest" description="Disordered" evidence="5">
    <location>
        <begin position="1047"/>
        <end position="1248"/>
    </location>
</feature>
<protein>
    <submittedName>
        <fullName evidence="7">Hemolysin-type calcium-binding repeat-containing protein</fullName>
    </submittedName>
</protein>
<dbReference type="InterPro" id="IPR003644">
    <property type="entry name" value="Calx_beta"/>
</dbReference>
<dbReference type="Proteomes" id="UP000325289">
    <property type="component" value="Unassembled WGS sequence"/>
</dbReference>
<dbReference type="Gene3D" id="2.60.40.2030">
    <property type="match status" value="8"/>
</dbReference>
<dbReference type="Gene3D" id="2.60.40.2700">
    <property type="match status" value="1"/>
</dbReference>
<evidence type="ECO:0000256" key="5">
    <source>
        <dbReference type="SAM" id="MobiDB-lite"/>
    </source>
</evidence>
<name>A0A1I2EE14_9RHOB</name>
<dbReference type="SMART" id="SM00237">
    <property type="entry name" value="Calx_beta"/>
    <property type="match status" value="7"/>
</dbReference>
<dbReference type="GO" id="GO:0030001">
    <property type="term" value="P:metal ion transport"/>
    <property type="evidence" value="ECO:0007669"/>
    <property type="project" value="TreeGrafter"/>
</dbReference>
<feature type="domain" description="Calx-beta" evidence="6">
    <location>
        <begin position="348"/>
        <end position="449"/>
    </location>
</feature>
<dbReference type="SUPFAM" id="SSF51120">
    <property type="entry name" value="beta-Roll"/>
    <property type="match status" value="2"/>
</dbReference>
<accession>A0A1I2EE14</accession>
<evidence type="ECO:0000313" key="8">
    <source>
        <dbReference type="Proteomes" id="UP000325289"/>
    </source>
</evidence>
<proteinExistence type="predicted"/>
<keyword evidence="2" id="KW-0677">Repeat</keyword>
<dbReference type="PANTHER" id="PTHR11878">
    <property type="entry name" value="SODIUM/CALCIUM EXCHANGER"/>
    <property type="match status" value="1"/>
</dbReference>
<evidence type="ECO:0000256" key="1">
    <source>
        <dbReference type="ARBA" id="ARBA00022729"/>
    </source>
</evidence>
<dbReference type="GO" id="GO:0016020">
    <property type="term" value="C:membrane"/>
    <property type="evidence" value="ECO:0007669"/>
    <property type="project" value="InterPro"/>
</dbReference>
<dbReference type="InterPro" id="IPR051171">
    <property type="entry name" value="CaCA"/>
</dbReference>
<sequence>MPSFISVATSPADESIGSGFGGSLEWRVELSEAASDTVFIPYRLFPGTAQIDVDIPTSQGTLTFSPGTLTQTLSISARSDSVIETDESVVVEFYDPVGAEFFGDNQTLRVTNFILDDDGSDTDRAMLVSSPVIVEGDGGTREAVFTVSISEAFSSVETFAYSTRNGTASAGSDYTAKSGNVRFVPGQTEAEIRIDISGDNAVEPSEYFHLVVETDARIADGGIGATGRATILDDDAGGAGPTVSLAATGAVESIGSGFGGIATFVVRLSEASDDAVTVGYRTFQGTAQKHIDYPPQADRLTFAPGETWKVVTVRVDSDGIFEPDESFGLELFDVSGGALAGDAPLLRETAFILDDDGTGIDRGLHVSSPVLVEGDSGSQRALFDITISEPSATALSFDYATQGAGARAGSDFTQTSGTVTFAPGQTRATVAVAVSGDTAREPTEFVQLAVTPTGALGDGGAGAVGLATILDDDGGALPVLSTSPAVVRESIGSGFGGTLSLVVTLSEPSSDAVTVSYRTLGATATSHIDFPRGGDTLTFAPGETSKTVNLRVLSDNAFEDDEALFFEFFDIAGATFAGGAKVLRETAFILDDDDPGLSRSLQVSEPVLLEGDAGTSIARFELTLSRPVEASTSFDWATADSSAEAGSDYTAASGTVTFAPGQTRAFVDVRVSGDTASEATEFFQLSVTPTSALGDGGAGATGRAFLIDDDGEDGLPTISIASTDTRESIGSGFGGTIDFVVTLSEPAEDTVTVQYRSVDRTTSAGTDYAAFEGTVTFAPGETSKTISPRVTSDNVDEDDESFSVELFSPTGAVLAGGVPVLTEAAFIIDDDGVGLDRALHVSDVFITEPVSGTATATFEIRLSRAFDTATTLDYETVAGSASAGSDYTPASGSITFLPGQIEAAVNVTVRSDNDFTESPETFLLSIPALPSTVAGGAAGSLGTATIRQPPVPRPPEGEVVINGIRRSGETLELDLSDLSDPNGLGAFSYQWQRNGVAIADATAASYTLVPGDVGSSVSVVVSYTDGLGTEEAVSASAGTIDVAAPTAGDDSIVGGPLDDRVEGGDGNDTLEGADGDDGVLGQAGNDNLFGGPGDDNIAGSDGNDLVVGGPGDDFLGGGEGSDTMLGQAGNDTLGGGFGDDEIDGGAGDDVAAGGPGDDRMVGGDGGDTMGGSFGADTVLGEGGADSLGGGTGTDSLSGGAGADSIGGGEGNDTVEGGGGNDFLAGGGRDDVVDGGAGDDTINGGEGSDTLTGGAGADVFIFRDFVAGDADVITDFVDGVDRITIVGQGGFRALTIDDGAAGAVVTTGGTTITFSGLEAADLGPEDFAFL</sequence>
<feature type="compositionally biased region" description="Gly residues" evidence="5">
    <location>
        <begin position="1162"/>
        <end position="1173"/>
    </location>
</feature>
<evidence type="ECO:0000313" key="7">
    <source>
        <dbReference type="EMBL" id="SFE91182.1"/>
    </source>
</evidence>
<feature type="domain" description="Calx-beta" evidence="6">
    <location>
        <begin position="585"/>
        <end position="688"/>
    </location>
</feature>
<dbReference type="PANTHER" id="PTHR11878:SF65">
    <property type="entry name" value="NA_CA-EXCHANGE PROTEIN, ISOFORM G"/>
    <property type="match status" value="1"/>
</dbReference>
<dbReference type="SUPFAM" id="SSF141072">
    <property type="entry name" value="CalX-like"/>
    <property type="match status" value="8"/>
</dbReference>
<evidence type="ECO:0000259" key="6">
    <source>
        <dbReference type="SMART" id="SM00237"/>
    </source>
</evidence>
<dbReference type="RefSeq" id="WP_149758889.1">
    <property type="nucleotide sequence ID" value="NZ_FOMS01000022.1"/>
</dbReference>
<dbReference type="Gene3D" id="2.150.10.10">
    <property type="entry name" value="Serralysin-like metalloprotease, C-terminal"/>
    <property type="match status" value="3"/>
</dbReference>
<dbReference type="GO" id="GO:0007154">
    <property type="term" value="P:cell communication"/>
    <property type="evidence" value="ECO:0007669"/>
    <property type="project" value="InterPro"/>
</dbReference>
<dbReference type="InterPro" id="IPR001343">
    <property type="entry name" value="Hemolysn_Ca-bd"/>
</dbReference>
<gene>
    <name evidence="7" type="ORF">SAMN04515678_12231</name>
</gene>
<dbReference type="InterPro" id="IPR038081">
    <property type="entry name" value="CalX-like_sf"/>
</dbReference>